<evidence type="ECO:0000313" key="2">
    <source>
        <dbReference type="EMBL" id="GGZ24644.1"/>
    </source>
</evidence>
<dbReference type="AlphaFoldDB" id="A0A918PVS5"/>
<evidence type="ECO:0000313" key="3">
    <source>
        <dbReference type="Proteomes" id="UP000622166"/>
    </source>
</evidence>
<name>A0A918PVS5_9ACTN</name>
<reference evidence="2" key="2">
    <citation type="submission" date="2020-09" db="EMBL/GenBank/DDBJ databases">
        <authorList>
            <person name="Sun Q."/>
            <person name="Ohkuma M."/>
        </authorList>
    </citation>
    <scope>NUCLEOTIDE SEQUENCE</scope>
    <source>
        <strain evidence="2">JCM 4815</strain>
    </source>
</reference>
<protein>
    <recommendedName>
        <fullName evidence="4">Secreted protein</fullName>
    </recommendedName>
</protein>
<evidence type="ECO:0008006" key="4">
    <source>
        <dbReference type="Google" id="ProtNLM"/>
    </source>
</evidence>
<gene>
    <name evidence="2" type="ORF">GCM10010365_51220</name>
</gene>
<feature type="signal peptide" evidence="1">
    <location>
        <begin position="1"/>
        <end position="26"/>
    </location>
</feature>
<keyword evidence="1" id="KW-0732">Signal</keyword>
<evidence type="ECO:0000256" key="1">
    <source>
        <dbReference type="SAM" id="SignalP"/>
    </source>
</evidence>
<proteinExistence type="predicted"/>
<reference evidence="2" key="1">
    <citation type="journal article" date="2014" name="Int. J. Syst. Evol. Microbiol.">
        <title>Complete genome sequence of Corynebacterium casei LMG S-19264T (=DSM 44701T), isolated from a smear-ripened cheese.</title>
        <authorList>
            <consortium name="US DOE Joint Genome Institute (JGI-PGF)"/>
            <person name="Walter F."/>
            <person name="Albersmeier A."/>
            <person name="Kalinowski J."/>
            <person name="Ruckert C."/>
        </authorList>
    </citation>
    <scope>NUCLEOTIDE SEQUENCE</scope>
    <source>
        <strain evidence="2">JCM 4815</strain>
    </source>
</reference>
<feature type="chain" id="PRO_5036862264" description="Secreted protein" evidence="1">
    <location>
        <begin position="27"/>
        <end position="112"/>
    </location>
</feature>
<dbReference type="RefSeq" id="WP_189862941.1">
    <property type="nucleotide sequence ID" value="NZ_BMVW01000011.1"/>
</dbReference>
<keyword evidence="3" id="KW-1185">Reference proteome</keyword>
<dbReference type="Proteomes" id="UP000622166">
    <property type="component" value="Unassembled WGS sequence"/>
</dbReference>
<sequence length="112" mass="12097">MPRLRTSAAAVLAAVALAAASPAAQALSKYSPDHEAYAWTQQSDKFVSVKTYTSNSAHADYYRAASNTTQRHLWNKSGAGTTATSGGGSKIFKLRTCEWVKDNDDDCSGWDY</sequence>
<comment type="caution">
    <text evidence="2">The sequence shown here is derived from an EMBL/GenBank/DDBJ whole genome shotgun (WGS) entry which is preliminary data.</text>
</comment>
<accession>A0A918PVS5</accession>
<organism evidence="2 3">
    <name type="scientific">Streptomyces poonensis</name>
    <dbReference type="NCBI Taxonomy" id="68255"/>
    <lineage>
        <taxon>Bacteria</taxon>
        <taxon>Bacillati</taxon>
        <taxon>Actinomycetota</taxon>
        <taxon>Actinomycetes</taxon>
        <taxon>Kitasatosporales</taxon>
        <taxon>Streptomycetaceae</taxon>
        <taxon>Streptomyces</taxon>
    </lineage>
</organism>
<dbReference type="EMBL" id="BMVW01000011">
    <property type="protein sequence ID" value="GGZ24644.1"/>
    <property type="molecule type" value="Genomic_DNA"/>
</dbReference>